<protein>
    <submittedName>
        <fullName evidence="1">Putative conserved secreted protein</fullName>
    </submittedName>
</protein>
<sequence>MLRHTLPAKDPKMSERMGPFIGLLILFGTRVSWGASLTTAIDTEDDIPDLNPELMTTISKLLGEHIELEKAQALDPSEQIKDALDVNLEQLKNALKGREDDLAVILAIIEDLKKAGNESVDGADEYRLGRKTKRKPCSPNSMRCMKPRFGRIIGQIPG</sequence>
<reference evidence="1" key="1">
    <citation type="submission" date="2019-04" db="EMBL/GenBank/DDBJ databases">
        <title>An insight into the mialome of Ixodes scapularis.</title>
        <authorList>
            <person name="Ribeiro J.M."/>
            <person name="Mather T.N."/>
            <person name="Karim S."/>
        </authorList>
    </citation>
    <scope>NUCLEOTIDE SEQUENCE</scope>
</reference>
<dbReference type="OrthoDB" id="10377467at2759"/>
<dbReference type="AlphaFoldDB" id="A0A4D5RPM1"/>
<name>A0A4D5RPM1_IXOSC</name>
<proteinExistence type="predicted"/>
<organism evidence="1">
    <name type="scientific">Ixodes scapularis</name>
    <name type="common">Black-legged tick</name>
    <name type="synonym">Deer tick</name>
    <dbReference type="NCBI Taxonomy" id="6945"/>
    <lineage>
        <taxon>Eukaryota</taxon>
        <taxon>Metazoa</taxon>
        <taxon>Ecdysozoa</taxon>
        <taxon>Arthropoda</taxon>
        <taxon>Chelicerata</taxon>
        <taxon>Arachnida</taxon>
        <taxon>Acari</taxon>
        <taxon>Parasitiformes</taxon>
        <taxon>Ixodida</taxon>
        <taxon>Ixodoidea</taxon>
        <taxon>Ixodidae</taxon>
        <taxon>Ixodinae</taxon>
        <taxon>Ixodes</taxon>
    </lineage>
</organism>
<dbReference type="VEuPathDB" id="VectorBase:ISCW018900"/>
<evidence type="ECO:0000313" key="1">
    <source>
        <dbReference type="EMBL" id="MOY39105.1"/>
    </source>
</evidence>
<dbReference type="VEuPathDB" id="VectorBase:ISCP_036586"/>
<dbReference type="VEuPathDB" id="VectorBase:ISCI018900"/>
<dbReference type="EMBL" id="GHJT01005134">
    <property type="protein sequence ID" value="MOY39105.1"/>
    <property type="molecule type" value="Transcribed_RNA"/>
</dbReference>
<accession>A0A4D5RPM1</accession>